<dbReference type="EMBL" id="JABXYM010000001">
    <property type="protein sequence ID" value="MCR6095546.1"/>
    <property type="molecule type" value="Genomic_DNA"/>
</dbReference>
<dbReference type="RefSeq" id="WP_257820311.1">
    <property type="nucleotide sequence ID" value="NZ_JABXYM010000001.1"/>
</dbReference>
<name>A0A9Q4AZX8_SALAG</name>
<organism evidence="1 2">
    <name type="scientific">Salipaludibacillus agaradhaerens</name>
    <name type="common">Bacillus agaradhaerens</name>
    <dbReference type="NCBI Taxonomy" id="76935"/>
    <lineage>
        <taxon>Bacteria</taxon>
        <taxon>Bacillati</taxon>
        <taxon>Bacillota</taxon>
        <taxon>Bacilli</taxon>
        <taxon>Bacillales</taxon>
        <taxon>Bacillaceae</taxon>
    </lineage>
</organism>
<evidence type="ECO:0000313" key="2">
    <source>
        <dbReference type="Proteomes" id="UP001057753"/>
    </source>
</evidence>
<evidence type="ECO:0000313" key="1">
    <source>
        <dbReference type="EMBL" id="MCR6095546.1"/>
    </source>
</evidence>
<reference evidence="1" key="1">
    <citation type="submission" date="2020-06" db="EMBL/GenBank/DDBJ databases">
        <title>Insight into the genomes of haloalkaliphilic bacilli from Kenyan soda lakes.</title>
        <authorList>
            <person name="Mwirichia R."/>
            <person name="Villamizar G.C."/>
            <person name="Poehlein A."/>
            <person name="Mugweru J."/>
            <person name="Kipnyargis A."/>
            <person name="Kiplimo D."/>
            <person name="Orwa P."/>
            <person name="Daniel R."/>
        </authorList>
    </citation>
    <scope>NUCLEOTIDE SEQUENCE</scope>
    <source>
        <strain evidence="1">B1096_S55</strain>
    </source>
</reference>
<gene>
    <name evidence="1" type="ORF">HXA33_03230</name>
</gene>
<dbReference type="AlphaFoldDB" id="A0A9Q4AZX8"/>
<proteinExistence type="predicted"/>
<accession>A0A9Q4AZX8</accession>
<dbReference type="Proteomes" id="UP001057753">
    <property type="component" value="Unassembled WGS sequence"/>
</dbReference>
<sequence>MRIILNEFYLMPLLVKNTRRLREKQELIYLRRVIAGAEESIGGDLPPIS</sequence>
<comment type="caution">
    <text evidence="1">The sequence shown here is derived from an EMBL/GenBank/DDBJ whole genome shotgun (WGS) entry which is preliminary data.</text>
</comment>
<keyword evidence="2" id="KW-1185">Reference proteome</keyword>
<protein>
    <submittedName>
        <fullName evidence="1">Uncharacterized protein</fullName>
    </submittedName>
</protein>